<organism evidence="1 2">
    <name type="scientific">Smallanthus sonchifolius</name>
    <dbReference type="NCBI Taxonomy" id="185202"/>
    <lineage>
        <taxon>Eukaryota</taxon>
        <taxon>Viridiplantae</taxon>
        <taxon>Streptophyta</taxon>
        <taxon>Embryophyta</taxon>
        <taxon>Tracheophyta</taxon>
        <taxon>Spermatophyta</taxon>
        <taxon>Magnoliopsida</taxon>
        <taxon>eudicotyledons</taxon>
        <taxon>Gunneridae</taxon>
        <taxon>Pentapetalae</taxon>
        <taxon>asterids</taxon>
        <taxon>campanulids</taxon>
        <taxon>Asterales</taxon>
        <taxon>Asteraceae</taxon>
        <taxon>Asteroideae</taxon>
        <taxon>Heliantheae alliance</taxon>
        <taxon>Millerieae</taxon>
        <taxon>Smallanthus</taxon>
    </lineage>
</organism>
<keyword evidence="2" id="KW-1185">Reference proteome</keyword>
<sequence>MSSFLQNFPNDPSTKEKYGPVLPWPSQISADFLDSNQRLSGKRWFRFDDRETGKLEAVASRAKIVHIDIDSAEFGKNKQPHVLGCGDIKIAQECDYEHRGQETSDVGCPVLQVQ</sequence>
<evidence type="ECO:0000313" key="1">
    <source>
        <dbReference type="EMBL" id="KAI3813938.1"/>
    </source>
</evidence>
<proteinExistence type="predicted"/>
<comment type="caution">
    <text evidence="1">The sequence shown here is derived from an EMBL/GenBank/DDBJ whole genome shotgun (WGS) entry which is preliminary data.</text>
</comment>
<gene>
    <name evidence="1" type="ORF">L1987_18673</name>
</gene>
<accession>A0ACB9J0E8</accession>
<evidence type="ECO:0000313" key="2">
    <source>
        <dbReference type="Proteomes" id="UP001056120"/>
    </source>
</evidence>
<reference evidence="2" key="1">
    <citation type="journal article" date="2022" name="Mol. Ecol. Resour.">
        <title>The genomes of chicory, endive, great burdock and yacon provide insights into Asteraceae palaeo-polyploidization history and plant inulin production.</title>
        <authorList>
            <person name="Fan W."/>
            <person name="Wang S."/>
            <person name="Wang H."/>
            <person name="Wang A."/>
            <person name="Jiang F."/>
            <person name="Liu H."/>
            <person name="Zhao H."/>
            <person name="Xu D."/>
            <person name="Zhang Y."/>
        </authorList>
    </citation>
    <scope>NUCLEOTIDE SEQUENCE [LARGE SCALE GENOMIC DNA]</scope>
    <source>
        <strain evidence="2">cv. Yunnan</strain>
    </source>
</reference>
<name>A0ACB9J0E8_9ASTR</name>
<reference evidence="1 2" key="2">
    <citation type="journal article" date="2022" name="Mol. Ecol. Resour.">
        <title>The genomes of chicory, endive, great burdock and yacon provide insights into Asteraceae paleo-polyploidization history and plant inulin production.</title>
        <authorList>
            <person name="Fan W."/>
            <person name="Wang S."/>
            <person name="Wang H."/>
            <person name="Wang A."/>
            <person name="Jiang F."/>
            <person name="Liu H."/>
            <person name="Zhao H."/>
            <person name="Xu D."/>
            <person name="Zhang Y."/>
        </authorList>
    </citation>
    <scope>NUCLEOTIDE SEQUENCE [LARGE SCALE GENOMIC DNA]</scope>
    <source>
        <strain evidence="2">cv. Yunnan</strain>
        <tissue evidence="1">Leaves</tissue>
    </source>
</reference>
<protein>
    <submittedName>
        <fullName evidence="1">Uncharacterized protein</fullName>
    </submittedName>
</protein>
<dbReference type="Proteomes" id="UP001056120">
    <property type="component" value="Linkage Group LG06"/>
</dbReference>
<dbReference type="EMBL" id="CM042023">
    <property type="protein sequence ID" value="KAI3813938.1"/>
    <property type="molecule type" value="Genomic_DNA"/>
</dbReference>